<dbReference type="InterPro" id="IPR004360">
    <property type="entry name" value="Glyas_Fos-R_dOase_dom"/>
</dbReference>
<comment type="caution">
    <text evidence="2">The sequence shown here is derived from an EMBL/GenBank/DDBJ whole genome shotgun (WGS) entry which is preliminary data.</text>
</comment>
<dbReference type="PROSITE" id="PS51819">
    <property type="entry name" value="VOC"/>
    <property type="match status" value="1"/>
</dbReference>
<accession>A0ABT0Q600</accession>
<dbReference type="InterPro" id="IPR037523">
    <property type="entry name" value="VOC_core"/>
</dbReference>
<evidence type="ECO:0000313" key="2">
    <source>
        <dbReference type="EMBL" id="MCL6285294.1"/>
    </source>
</evidence>
<dbReference type="Gene3D" id="3.10.180.10">
    <property type="entry name" value="2,3-Dihydroxybiphenyl 1,2-Dioxygenase, domain 1"/>
    <property type="match status" value="1"/>
</dbReference>
<dbReference type="EMBL" id="JAMFMB010000026">
    <property type="protein sequence ID" value="MCL6285294.1"/>
    <property type="molecule type" value="Genomic_DNA"/>
</dbReference>
<dbReference type="CDD" id="cd06587">
    <property type="entry name" value="VOC"/>
    <property type="match status" value="1"/>
</dbReference>
<proteinExistence type="predicted"/>
<evidence type="ECO:0000259" key="1">
    <source>
        <dbReference type="PROSITE" id="PS51819"/>
    </source>
</evidence>
<sequence>MQPPLSRLVLYTKRMDEMVAFYETHFGYRARRQKGDRIVELVPPGPGVHLMLHPAGKATREGQVTVKLVFDAPDVAAFCAKARDRGLEFGPIHEADGYGFANAKDPSNNAISVSGRAFAGR</sequence>
<feature type="domain" description="VOC" evidence="1">
    <location>
        <begin position="4"/>
        <end position="116"/>
    </location>
</feature>
<protein>
    <submittedName>
        <fullName evidence="2">VOC family protein</fullName>
    </submittedName>
</protein>
<keyword evidence="3" id="KW-1185">Reference proteome</keyword>
<dbReference type="SUPFAM" id="SSF54593">
    <property type="entry name" value="Glyoxalase/Bleomycin resistance protein/Dihydroxybiphenyl dioxygenase"/>
    <property type="match status" value="1"/>
</dbReference>
<dbReference type="Proteomes" id="UP001203880">
    <property type="component" value="Unassembled WGS sequence"/>
</dbReference>
<dbReference type="InterPro" id="IPR029068">
    <property type="entry name" value="Glyas_Bleomycin-R_OHBP_Dase"/>
</dbReference>
<name>A0ABT0Q600_9RHOB</name>
<dbReference type="Pfam" id="PF00903">
    <property type="entry name" value="Glyoxalase"/>
    <property type="match status" value="1"/>
</dbReference>
<dbReference type="RefSeq" id="WP_249711943.1">
    <property type="nucleotide sequence ID" value="NZ_JAMFMB010000026.1"/>
</dbReference>
<organism evidence="2 3">
    <name type="scientific">Ruegeria spongiae</name>
    <dbReference type="NCBI Taxonomy" id="2942209"/>
    <lineage>
        <taxon>Bacteria</taxon>
        <taxon>Pseudomonadati</taxon>
        <taxon>Pseudomonadota</taxon>
        <taxon>Alphaproteobacteria</taxon>
        <taxon>Rhodobacterales</taxon>
        <taxon>Roseobacteraceae</taxon>
        <taxon>Ruegeria</taxon>
    </lineage>
</organism>
<evidence type="ECO:0000313" key="3">
    <source>
        <dbReference type="Proteomes" id="UP001203880"/>
    </source>
</evidence>
<gene>
    <name evidence="2" type="ORF">M3P21_17330</name>
</gene>
<reference evidence="2" key="1">
    <citation type="submission" date="2022-05" db="EMBL/GenBank/DDBJ databases">
        <authorList>
            <person name="Park J.-S."/>
        </authorList>
    </citation>
    <scope>NUCLEOTIDE SEQUENCE</scope>
    <source>
        <strain evidence="2">2012CJ41-6</strain>
    </source>
</reference>